<comment type="caution">
    <text evidence="1">The sequence shown here is derived from an EMBL/GenBank/DDBJ whole genome shotgun (WGS) entry which is preliminary data.</text>
</comment>
<dbReference type="EMBL" id="JBHSED010000005">
    <property type="protein sequence ID" value="MFC4302825.1"/>
    <property type="molecule type" value="Genomic_DNA"/>
</dbReference>
<evidence type="ECO:0000313" key="2">
    <source>
        <dbReference type="Proteomes" id="UP001595755"/>
    </source>
</evidence>
<keyword evidence="2" id="KW-1185">Reference proteome</keyword>
<dbReference type="Proteomes" id="UP001595755">
    <property type="component" value="Unassembled WGS sequence"/>
</dbReference>
<name>A0ABV8S6T3_9BACL</name>
<reference evidence="2" key="1">
    <citation type="journal article" date="2019" name="Int. J. Syst. Evol. Microbiol.">
        <title>The Global Catalogue of Microorganisms (GCM) 10K type strain sequencing project: providing services to taxonomists for standard genome sequencing and annotation.</title>
        <authorList>
            <consortium name="The Broad Institute Genomics Platform"/>
            <consortium name="The Broad Institute Genome Sequencing Center for Infectious Disease"/>
            <person name="Wu L."/>
            <person name="Ma J."/>
        </authorList>
    </citation>
    <scope>NUCLEOTIDE SEQUENCE [LARGE SCALE GENOMIC DNA]</scope>
    <source>
        <strain evidence="2">CGMCC 4.1641</strain>
    </source>
</reference>
<sequence length="157" mass="17873">MKIKRSSLRFNNVLRVTTRCKGGEWLQAARALRNAVIKNNLYATGPTIYQVTNLNTEANEADFTFCLPVNEPVVMPENDKYSFDAVWHIPDGLLLRHADLEDDLEDSYGLMRACAEANGILLQEPFYNIYLDVYGDGVIDIFAPILQEEPKLDDQFK</sequence>
<dbReference type="InterPro" id="IPR031664">
    <property type="entry name" value="DUF5085"/>
</dbReference>
<proteinExistence type="predicted"/>
<organism evidence="1 2">
    <name type="scientific">Cohnella boryungensis</name>
    <dbReference type="NCBI Taxonomy" id="768479"/>
    <lineage>
        <taxon>Bacteria</taxon>
        <taxon>Bacillati</taxon>
        <taxon>Bacillota</taxon>
        <taxon>Bacilli</taxon>
        <taxon>Bacillales</taxon>
        <taxon>Paenibacillaceae</taxon>
        <taxon>Cohnella</taxon>
    </lineage>
</organism>
<evidence type="ECO:0000313" key="1">
    <source>
        <dbReference type="EMBL" id="MFC4302825.1"/>
    </source>
</evidence>
<dbReference type="RefSeq" id="WP_204603308.1">
    <property type="nucleotide sequence ID" value="NZ_JBHSED010000005.1"/>
</dbReference>
<accession>A0ABV8S6T3</accession>
<dbReference type="Gene3D" id="3.20.80.10">
    <property type="entry name" value="Regulatory factor, effector binding domain"/>
    <property type="match status" value="1"/>
</dbReference>
<protein>
    <submittedName>
        <fullName evidence="1">DUF5085 family protein</fullName>
    </submittedName>
</protein>
<dbReference type="Pfam" id="PF16895">
    <property type="entry name" value="DUF5085"/>
    <property type="match status" value="1"/>
</dbReference>
<gene>
    <name evidence="1" type="ORF">ACFO1S_05125</name>
</gene>
<dbReference type="InterPro" id="IPR011256">
    <property type="entry name" value="Reg_factor_effector_dom_sf"/>
</dbReference>